<evidence type="ECO:0000256" key="2">
    <source>
        <dbReference type="ARBA" id="ARBA00023015"/>
    </source>
</evidence>
<accession>A0A1H8JII9</accession>
<dbReference type="InterPro" id="IPR036390">
    <property type="entry name" value="WH_DNA-bd_sf"/>
</dbReference>
<evidence type="ECO:0000256" key="3">
    <source>
        <dbReference type="ARBA" id="ARBA00023125"/>
    </source>
</evidence>
<dbReference type="InterPro" id="IPR036388">
    <property type="entry name" value="WH-like_DNA-bd_sf"/>
</dbReference>
<evidence type="ECO:0000313" key="6">
    <source>
        <dbReference type="EMBL" id="SEN80275.1"/>
    </source>
</evidence>
<feature type="domain" description="HTH lysR-type" evidence="5">
    <location>
        <begin position="1"/>
        <end position="58"/>
    </location>
</feature>
<dbReference type="Gene3D" id="3.40.190.10">
    <property type="entry name" value="Periplasmic binding protein-like II"/>
    <property type="match status" value="2"/>
</dbReference>
<gene>
    <name evidence="6" type="ORF">SAMN04488505_11346</name>
</gene>
<keyword evidence="2" id="KW-0805">Transcription regulation</keyword>
<dbReference type="Pfam" id="PF00126">
    <property type="entry name" value="HTH_1"/>
    <property type="match status" value="1"/>
</dbReference>
<dbReference type="PANTHER" id="PTHR30419:SF29">
    <property type="entry name" value="LYSR-FAMILY TRANSCRIPTIONAL REGULATOR"/>
    <property type="match status" value="1"/>
</dbReference>
<evidence type="ECO:0000256" key="4">
    <source>
        <dbReference type="ARBA" id="ARBA00023163"/>
    </source>
</evidence>
<keyword evidence="7" id="KW-1185">Reference proteome</keyword>
<dbReference type="OrthoDB" id="9803735at2"/>
<dbReference type="GO" id="GO:0005829">
    <property type="term" value="C:cytosol"/>
    <property type="evidence" value="ECO:0007669"/>
    <property type="project" value="TreeGrafter"/>
</dbReference>
<protein>
    <submittedName>
        <fullName evidence="6">LysR family transcriptional regulator, hydrogen peroxide-inducible genes activator</fullName>
    </submittedName>
</protein>
<dbReference type="Proteomes" id="UP000198984">
    <property type="component" value="Unassembled WGS sequence"/>
</dbReference>
<dbReference type="GO" id="GO:0003700">
    <property type="term" value="F:DNA-binding transcription factor activity"/>
    <property type="evidence" value="ECO:0007669"/>
    <property type="project" value="InterPro"/>
</dbReference>
<sequence>MTTVQLEYIVAVDTYRSFVVAAEKCFVTQPTLSMQIQKLEDELGIKIFDRSKLPVVPTEIGISVIAQSRVILKESSRIKEIIAGHKKEIQGNLKVGIIPTLAPYLLPRILTGFMKKYPKVKLEIWEYPTEQIMQQLKLELLDCGLLATPLHNPNLEEQPLFYESFVVYTAKSNELFSKKFIKPEDLDVKEVWLLNEGHCMRNQVLNICRDKFTMGEYKNLEYNTGSVETLKRMVDLNEGYTILPELSLQDLSTRQMNMVRYFKTPEPVREISLVTHRFFIKQALIGAFKKEILSQVPEKMKVQKQRRVVDIVPEKVLKAES</sequence>
<dbReference type="GO" id="GO:0003677">
    <property type="term" value="F:DNA binding"/>
    <property type="evidence" value="ECO:0007669"/>
    <property type="project" value="UniProtKB-KW"/>
</dbReference>
<evidence type="ECO:0000256" key="1">
    <source>
        <dbReference type="ARBA" id="ARBA00009437"/>
    </source>
</evidence>
<dbReference type="InterPro" id="IPR050950">
    <property type="entry name" value="HTH-type_LysR_regulators"/>
</dbReference>
<proteinExistence type="inferred from homology"/>
<dbReference type="SUPFAM" id="SSF46785">
    <property type="entry name" value="Winged helix' DNA-binding domain"/>
    <property type="match status" value="1"/>
</dbReference>
<evidence type="ECO:0000259" key="5">
    <source>
        <dbReference type="PROSITE" id="PS50931"/>
    </source>
</evidence>
<dbReference type="InterPro" id="IPR005119">
    <property type="entry name" value="LysR_subst-bd"/>
</dbReference>
<dbReference type="Pfam" id="PF03466">
    <property type="entry name" value="LysR_substrate"/>
    <property type="match status" value="1"/>
</dbReference>
<evidence type="ECO:0000313" key="7">
    <source>
        <dbReference type="Proteomes" id="UP000198984"/>
    </source>
</evidence>
<organism evidence="6 7">
    <name type="scientific">Chitinophaga rupis</name>
    <dbReference type="NCBI Taxonomy" id="573321"/>
    <lineage>
        <taxon>Bacteria</taxon>
        <taxon>Pseudomonadati</taxon>
        <taxon>Bacteroidota</taxon>
        <taxon>Chitinophagia</taxon>
        <taxon>Chitinophagales</taxon>
        <taxon>Chitinophagaceae</taxon>
        <taxon>Chitinophaga</taxon>
    </lineage>
</organism>
<dbReference type="CDD" id="cd08411">
    <property type="entry name" value="PBP2_OxyR"/>
    <property type="match status" value="1"/>
</dbReference>
<dbReference type="InterPro" id="IPR000847">
    <property type="entry name" value="LysR_HTH_N"/>
</dbReference>
<dbReference type="AlphaFoldDB" id="A0A1H8JII9"/>
<keyword evidence="4" id="KW-0804">Transcription</keyword>
<dbReference type="RefSeq" id="WP_089920990.1">
    <property type="nucleotide sequence ID" value="NZ_FOBB01000013.1"/>
</dbReference>
<comment type="similarity">
    <text evidence="1">Belongs to the LysR transcriptional regulatory family.</text>
</comment>
<dbReference type="SUPFAM" id="SSF53850">
    <property type="entry name" value="Periplasmic binding protein-like II"/>
    <property type="match status" value="1"/>
</dbReference>
<name>A0A1H8JII9_9BACT</name>
<keyword evidence="3" id="KW-0238">DNA-binding</keyword>
<dbReference type="PANTHER" id="PTHR30419">
    <property type="entry name" value="HTH-TYPE TRANSCRIPTIONAL REGULATOR YBHD"/>
    <property type="match status" value="1"/>
</dbReference>
<dbReference type="Gene3D" id="1.10.10.10">
    <property type="entry name" value="Winged helix-like DNA-binding domain superfamily/Winged helix DNA-binding domain"/>
    <property type="match status" value="1"/>
</dbReference>
<dbReference type="STRING" id="573321.SAMN04488505_11346"/>
<dbReference type="EMBL" id="FOBB01000013">
    <property type="protein sequence ID" value="SEN80275.1"/>
    <property type="molecule type" value="Genomic_DNA"/>
</dbReference>
<dbReference type="PRINTS" id="PR00039">
    <property type="entry name" value="HTHLYSR"/>
</dbReference>
<reference evidence="6 7" key="1">
    <citation type="submission" date="2016-10" db="EMBL/GenBank/DDBJ databases">
        <authorList>
            <person name="de Groot N.N."/>
        </authorList>
    </citation>
    <scope>NUCLEOTIDE SEQUENCE [LARGE SCALE GENOMIC DNA]</scope>
    <source>
        <strain evidence="6 7">DSM 21039</strain>
    </source>
</reference>
<dbReference type="PROSITE" id="PS50931">
    <property type="entry name" value="HTH_LYSR"/>
    <property type="match status" value="1"/>
</dbReference>